<evidence type="ECO:0000313" key="3">
    <source>
        <dbReference type="EMBL" id="PHJ28012.1"/>
    </source>
</evidence>
<sequence length="64" mass="7092">MLAPVPTDGVAVEVFSEVVLLLEPEQPVRARAGATKRVMRAEILLGIVLGVLTRFSLRSCRRFR</sequence>
<dbReference type="EMBL" id="CP031442">
    <property type="protein sequence ID" value="AXM06980.1"/>
    <property type="molecule type" value="Genomic_DNA"/>
</dbReference>
<evidence type="ECO:0000256" key="1">
    <source>
        <dbReference type="SAM" id="Phobius"/>
    </source>
</evidence>
<keyword evidence="1" id="KW-0812">Transmembrane</keyword>
<protein>
    <submittedName>
        <fullName evidence="3">Uncharacterized protein</fullName>
    </submittedName>
</protein>
<name>A0AA44ZFD6_CUTAC</name>
<dbReference type="EMBL" id="LKVB01000002">
    <property type="protein sequence ID" value="PHJ28012.1"/>
    <property type="molecule type" value="Genomic_DNA"/>
</dbReference>
<accession>A0AA44ZFD6</accession>
<reference evidence="2 5" key="2">
    <citation type="submission" date="2018-08" db="EMBL/GenBank/DDBJ databases">
        <title>Genome sequencing of Cutibacterium acnes KCOM 1315.</title>
        <authorList>
            <person name="Kook J.-K."/>
            <person name="Park S.-N."/>
            <person name="Lim Y.K."/>
        </authorList>
    </citation>
    <scope>NUCLEOTIDE SEQUENCE [LARGE SCALE GENOMIC DNA]</scope>
    <source>
        <strain evidence="2 5">KCOM 1315</strain>
    </source>
</reference>
<evidence type="ECO:0000313" key="4">
    <source>
        <dbReference type="Proteomes" id="UP000223982"/>
    </source>
</evidence>
<evidence type="ECO:0000313" key="5">
    <source>
        <dbReference type="Proteomes" id="UP000256621"/>
    </source>
</evidence>
<keyword evidence="1" id="KW-0472">Membrane</keyword>
<evidence type="ECO:0000313" key="2">
    <source>
        <dbReference type="EMBL" id="AXM06980.1"/>
    </source>
</evidence>
<organism evidence="3 4">
    <name type="scientific">Cutibacterium acnes</name>
    <name type="common">Propionibacterium acnes</name>
    <dbReference type="NCBI Taxonomy" id="1747"/>
    <lineage>
        <taxon>Bacteria</taxon>
        <taxon>Bacillati</taxon>
        <taxon>Actinomycetota</taxon>
        <taxon>Actinomycetes</taxon>
        <taxon>Propionibacteriales</taxon>
        <taxon>Propionibacteriaceae</taxon>
        <taxon>Cutibacterium</taxon>
    </lineage>
</organism>
<keyword evidence="1" id="KW-1133">Transmembrane helix</keyword>
<dbReference type="RefSeq" id="WP_002520988.1">
    <property type="nucleotide sequence ID" value="NZ_CABIZT010000002.1"/>
</dbReference>
<reference evidence="3 4" key="1">
    <citation type="submission" date="2017-02" db="EMBL/GenBank/DDBJ databases">
        <title>Prevalence of linear plasmids in Propionibacterium acnes isolates obtained from cancerous prostatic tissue.</title>
        <authorList>
            <person name="Davidsson S."/>
            <person name="Bruggemann H."/>
        </authorList>
    </citation>
    <scope>NUCLEOTIDE SEQUENCE [LARGE SCALE GENOMIC DNA]</scope>
    <source>
        <strain evidence="3 4">09-9</strain>
    </source>
</reference>
<gene>
    <name evidence="3" type="ORF">APS60_00530</name>
    <name evidence="2" type="ORF">DXN06_07405</name>
</gene>
<proteinExistence type="predicted"/>
<dbReference type="Proteomes" id="UP000256621">
    <property type="component" value="Chromosome"/>
</dbReference>
<dbReference type="Proteomes" id="UP000223982">
    <property type="component" value="Unassembled WGS sequence"/>
</dbReference>
<dbReference type="AlphaFoldDB" id="A0AA44ZFD6"/>
<feature type="transmembrane region" description="Helical" evidence="1">
    <location>
        <begin position="38"/>
        <end position="57"/>
    </location>
</feature>